<evidence type="ECO:0000256" key="1">
    <source>
        <dbReference type="SAM" id="Phobius"/>
    </source>
</evidence>
<protein>
    <submittedName>
        <fullName evidence="2">Uncharacterized protein</fullName>
    </submittedName>
</protein>
<proteinExistence type="predicted"/>
<dbReference type="Proteomes" id="UP001500968">
    <property type="component" value="Unassembled WGS sequence"/>
</dbReference>
<dbReference type="EMBL" id="BAABCR010000003">
    <property type="protein sequence ID" value="GAA4023325.1"/>
    <property type="molecule type" value="Genomic_DNA"/>
</dbReference>
<gene>
    <name evidence="2" type="ORF">GCM10022386_02850</name>
</gene>
<keyword evidence="1" id="KW-0812">Transmembrane</keyword>
<evidence type="ECO:0000313" key="3">
    <source>
        <dbReference type="Proteomes" id="UP001500968"/>
    </source>
</evidence>
<feature type="transmembrane region" description="Helical" evidence="1">
    <location>
        <begin position="12"/>
        <end position="31"/>
    </location>
</feature>
<reference evidence="3" key="1">
    <citation type="journal article" date="2019" name="Int. J. Syst. Evol. Microbiol.">
        <title>The Global Catalogue of Microorganisms (GCM) 10K type strain sequencing project: providing services to taxonomists for standard genome sequencing and annotation.</title>
        <authorList>
            <consortium name="The Broad Institute Genomics Platform"/>
            <consortium name="The Broad Institute Genome Sequencing Center for Infectious Disease"/>
            <person name="Wu L."/>
            <person name="Ma J."/>
        </authorList>
    </citation>
    <scope>NUCLEOTIDE SEQUENCE [LARGE SCALE GENOMIC DNA]</scope>
    <source>
        <strain evidence="3">JCM 17064</strain>
    </source>
</reference>
<keyword evidence="1" id="KW-0472">Membrane</keyword>
<organism evidence="2 3">
    <name type="scientific">Flavobacterium cheonhonense</name>
    <dbReference type="NCBI Taxonomy" id="706185"/>
    <lineage>
        <taxon>Bacteria</taxon>
        <taxon>Pseudomonadati</taxon>
        <taxon>Bacteroidota</taxon>
        <taxon>Flavobacteriia</taxon>
        <taxon>Flavobacteriales</taxon>
        <taxon>Flavobacteriaceae</taxon>
        <taxon>Flavobacterium</taxon>
    </lineage>
</organism>
<keyword evidence="1" id="KW-1133">Transmembrane helix</keyword>
<keyword evidence="3" id="KW-1185">Reference proteome</keyword>
<accession>A0ABP7TAF1</accession>
<sequence length="83" mass="9812">MDTASFSGLLKTLLYILAFYYIFKFLARLFLPVVAKKVVEKATQQFQEQQQQYQQQQQAQASKNEKPKEKKIVGEYIDFEEIK</sequence>
<evidence type="ECO:0000313" key="2">
    <source>
        <dbReference type="EMBL" id="GAA4023325.1"/>
    </source>
</evidence>
<comment type="caution">
    <text evidence="2">The sequence shown here is derived from an EMBL/GenBank/DDBJ whole genome shotgun (WGS) entry which is preliminary data.</text>
</comment>
<dbReference type="RefSeq" id="WP_290875881.1">
    <property type="nucleotide sequence ID" value="NZ_BAABCR010000003.1"/>
</dbReference>
<name>A0ABP7TAF1_9FLAO</name>